<reference evidence="1" key="1">
    <citation type="submission" date="2020-05" db="EMBL/GenBank/DDBJ databases">
        <title>Large-scale comparative analyses of tick genomes elucidate their genetic diversity and vector capacities.</title>
        <authorList>
            <person name="Jia N."/>
            <person name="Wang J."/>
            <person name="Shi W."/>
            <person name="Du L."/>
            <person name="Sun Y."/>
            <person name="Zhan W."/>
            <person name="Jiang J."/>
            <person name="Wang Q."/>
            <person name="Zhang B."/>
            <person name="Ji P."/>
            <person name="Sakyi L.B."/>
            <person name="Cui X."/>
            <person name="Yuan T."/>
            <person name="Jiang B."/>
            <person name="Yang W."/>
            <person name="Lam T.T.-Y."/>
            <person name="Chang Q."/>
            <person name="Ding S."/>
            <person name="Wang X."/>
            <person name="Zhu J."/>
            <person name="Ruan X."/>
            <person name="Zhao L."/>
            <person name="Wei J."/>
            <person name="Que T."/>
            <person name="Du C."/>
            <person name="Cheng J."/>
            <person name="Dai P."/>
            <person name="Han X."/>
            <person name="Huang E."/>
            <person name="Gao Y."/>
            <person name="Liu J."/>
            <person name="Shao H."/>
            <person name="Ye R."/>
            <person name="Li L."/>
            <person name="Wei W."/>
            <person name="Wang X."/>
            <person name="Wang C."/>
            <person name="Yang T."/>
            <person name="Huo Q."/>
            <person name="Li W."/>
            <person name="Guo W."/>
            <person name="Chen H."/>
            <person name="Zhou L."/>
            <person name="Ni X."/>
            <person name="Tian J."/>
            <person name="Zhou Y."/>
            <person name="Sheng Y."/>
            <person name="Liu T."/>
            <person name="Pan Y."/>
            <person name="Xia L."/>
            <person name="Li J."/>
            <person name="Zhao F."/>
            <person name="Cao W."/>
        </authorList>
    </citation>
    <scope>NUCLEOTIDE SEQUENCE</scope>
    <source>
        <strain evidence="1">Hyas-2018</strain>
    </source>
</reference>
<dbReference type="EMBL" id="CM023481">
    <property type="protein sequence ID" value="KAH6948383.1"/>
    <property type="molecule type" value="Genomic_DNA"/>
</dbReference>
<proteinExistence type="predicted"/>
<organism evidence="1 2">
    <name type="scientific">Hyalomma asiaticum</name>
    <name type="common">Tick</name>
    <dbReference type="NCBI Taxonomy" id="266040"/>
    <lineage>
        <taxon>Eukaryota</taxon>
        <taxon>Metazoa</taxon>
        <taxon>Ecdysozoa</taxon>
        <taxon>Arthropoda</taxon>
        <taxon>Chelicerata</taxon>
        <taxon>Arachnida</taxon>
        <taxon>Acari</taxon>
        <taxon>Parasitiformes</taxon>
        <taxon>Ixodida</taxon>
        <taxon>Ixodoidea</taxon>
        <taxon>Ixodidae</taxon>
        <taxon>Hyalomminae</taxon>
        <taxon>Hyalomma</taxon>
    </lineage>
</organism>
<dbReference type="Proteomes" id="UP000821845">
    <property type="component" value="Chromosome 1"/>
</dbReference>
<keyword evidence="2" id="KW-1185">Reference proteome</keyword>
<protein>
    <submittedName>
        <fullName evidence="1">Uncharacterized protein</fullName>
    </submittedName>
</protein>
<gene>
    <name evidence="1" type="ORF">HPB50_023858</name>
</gene>
<evidence type="ECO:0000313" key="1">
    <source>
        <dbReference type="EMBL" id="KAH6948383.1"/>
    </source>
</evidence>
<evidence type="ECO:0000313" key="2">
    <source>
        <dbReference type="Proteomes" id="UP000821845"/>
    </source>
</evidence>
<name>A0ACB7TN18_HYAAI</name>
<comment type="caution">
    <text evidence="1">The sequence shown here is derived from an EMBL/GenBank/DDBJ whole genome shotgun (WGS) entry which is preliminary data.</text>
</comment>
<sequence length="99" mass="11309">MVDQKIEQRFQQLEHFLEQRLGQITNAMTEKFGNIGTTILKMGEAVDTLIDTISSLISRADESDRRLATLEKEREQLRKKPKPNQPCATTTPTLHNGEQ</sequence>
<accession>A0ACB7TN18</accession>